<feature type="compositionally biased region" description="Acidic residues" evidence="2">
    <location>
        <begin position="34"/>
        <end position="56"/>
    </location>
</feature>
<proteinExistence type="predicted"/>
<evidence type="ECO:0000313" key="4">
    <source>
        <dbReference type="Proteomes" id="UP000244803"/>
    </source>
</evidence>
<feature type="region of interest" description="Disordered" evidence="2">
    <location>
        <begin position="606"/>
        <end position="631"/>
    </location>
</feature>
<feature type="region of interest" description="Disordered" evidence="2">
    <location>
        <begin position="1"/>
        <end position="56"/>
    </location>
</feature>
<gene>
    <name evidence="3" type="ORF">MACJ_004026</name>
</gene>
<sequence>MEMYNRGEINENDPVSIDDSEETHQENSDRTETEESQDEEFEDVDEIDEDEMDEDSVNGLMAKSSAQTRCAILHDQVKVLKLDNDLLRSREYSFKQRLAMYDQDNKALNTRIMESEKEAAKLENEIEIIRSKAQARYSTLEKTYRELCSRLASAEEVNQKMRYTINDLNTRNRVLEELVETKTEALAELETRIQHLHKLPEGSQNGNTSSYSQDKLGVLQRKLFATERQMNIVVSDLSKMISYRFNSKDLVEGESVKYFDYKAMLEDYNQKCVRLKELEVMVDNSEYIPKIRLLEDKVRLLTKKLKQRSKLMLEKDKKMVEFYATQADDLRNVIKEKELETSWRKEEFEKLINDNKSLQTQLDLKNASLIGVEEELQKTKAQLQDIVRENDGLKKIVNNHLDNEGALKAELQASMDRENTHVTTLKNYMCEMDLKLKNLELELAHNKEVASAARRHEQEMALAHQRELERTREHDDQQKEKDGKMDETFKNALLDEMTNLKQLVTSLEKSKKEQQQINNLILTLRHQNDTVLNTLKEENKNTLNSFSERNRTSLSELKEENSKIVATLTEKITSVVESLSKREDEMTEQINRQFETLKTELKSVQPEYGGGQVDPDPAEQQGEADREPGLEEKYRKLKESFRNTTASLLRKEKILLDSLKKTVLECHTYKEKLHSLSGSAHEPKTCNCASMAKPRDSKAKQLANCWCSSKSNLGLRQEIVKRAVACETAALDSMKKSLNKRRKTEAATSSD</sequence>
<evidence type="ECO:0000256" key="2">
    <source>
        <dbReference type="SAM" id="MobiDB-lite"/>
    </source>
</evidence>
<keyword evidence="1" id="KW-0175">Coiled coil</keyword>
<feature type="coiled-coil region" evidence="1">
    <location>
        <begin position="490"/>
        <end position="517"/>
    </location>
</feature>
<organism evidence="3 4">
    <name type="scientific">Theileria orientalis</name>
    <dbReference type="NCBI Taxonomy" id="68886"/>
    <lineage>
        <taxon>Eukaryota</taxon>
        <taxon>Sar</taxon>
        <taxon>Alveolata</taxon>
        <taxon>Apicomplexa</taxon>
        <taxon>Aconoidasida</taxon>
        <taxon>Piroplasmida</taxon>
        <taxon>Theileriidae</taxon>
        <taxon>Theileria</taxon>
    </lineage>
</organism>
<evidence type="ECO:0000256" key="1">
    <source>
        <dbReference type="SAM" id="Coils"/>
    </source>
</evidence>
<dbReference type="EMBL" id="CP056067">
    <property type="protein sequence ID" value="UVC54478.1"/>
    <property type="molecule type" value="Genomic_DNA"/>
</dbReference>
<evidence type="ECO:0000313" key="3">
    <source>
        <dbReference type="EMBL" id="UVC54478.1"/>
    </source>
</evidence>
<name>A0A976SKZ8_THEOR</name>
<dbReference type="Proteomes" id="UP000244803">
    <property type="component" value="Chromosome 4"/>
</dbReference>
<accession>A0A976SKZ8</accession>
<feature type="compositionally biased region" description="Basic and acidic residues" evidence="2">
    <location>
        <begin position="22"/>
        <end position="33"/>
    </location>
</feature>
<protein>
    <submittedName>
        <fullName evidence="3">Uncharacterized protein</fullName>
    </submittedName>
</protein>
<reference evidence="3" key="1">
    <citation type="submission" date="2022-07" db="EMBL/GenBank/DDBJ databases">
        <title>Evaluation of T. orientalis genome assembly methods using nanopore sequencing and analysis of variation between genomes.</title>
        <authorList>
            <person name="Yam J."/>
            <person name="Micallef M.L."/>
            <person name="Liu M."/>
            <person name="Djordjevic S.P."/>
            <person name="Bogema D.R."/>
            <person name="Jenkins C."/>
        </authorList>
    </citation>
    <scope>NUCLEOTIDE SEQUENCE</scope>
    <source>
        <strain evidence="3">Fish Creek</strain>
    </source>
</reference>
<dbReference type="AlphaFoldDB" id="A0A976SKZ8"/>
<feature type="coiled-coil region" evidence="1">
    <location>
        <begin position="369"/>
        <end position="396"/>
    </location>
</feature>
<feature type="coiled-coil region" evidence="1">
    <location>
        <begin position="98"/>
        <end position="199"/>
    </location>
</feature>